<dbReference type="GO" id="GO:0016020">
    <property type="term" value="C:membrane"/>
    <property type="evidence" value="ECO:0007669"/>
    <property type="project" value="UniProtKB-SubCell"/>
</dbReference>
<keyword evidence="3" id="KW-1133">Transmembrane helix</keyword>
<comment type="subcellular location">
    <subcellularLocation>
        <location evidence="1">Membrane</location>
    </subcellularLocation>
</comment>
<gene>
    <name evidence="6" type="ORF">AQUSIP_18830</name>
</gene>
<keyword evidence="4" id="KW-0732">Signal</keyword>
<dbReference type="PANTHER" id="PTHR35603:SF2">
    <property type="entry name" value="OUTER MEMBRANE LIPOPROTEIN"/>
    <property type="match status" value="1"/>
</dbReference>
<dbReference type="InterPro" id="IPR032635">
    <property type="entry name" value="Anti_2"/>
</dbReference>
<dbReference type="RefSeq" id="WP_148339878.1">
    <property type="nucleotide sequence ID" value="NZ_LR699119.1"/>
</dbReference>
<keyword evidence="3" id="KW-0812">Transmembrane</keyword>
<evidence type="ECO:0000259" key="5">
    <source>
        <dbReference type="Pfam" id="PF16998"/>
    </source>
</evidence>
<feature type="domain" description="Surface antigen" evidence="5">
    <location>
        <begin position="90"/>
        <end position="151"/>
    </location>
</feature>
<proteinExistence type="predicted"/>
<feature type="transmembrane region" description="Helical" evidence="3">
    <location>
        <begin position="50"/>
        <end position="69"/>
    </location>
</feature>
<reference evidence="6 7" key="1">
    <citation type="submission" date="2019-08" db="EMBL/GenBank/DDBJ databases">
        <authorList>
            <person name="Guy L."/>
        </authorList>
    </citation>
    <scope>NUCLEOTIDE SEQUENCE [LARGE SCALE GENOMIC DNA]</scope>
    <source>
        <strain evidence="6 7">SGT-108</strain>
    </source>
</reference>
<dbReference type="PIRSF" id="PIRSF002721">
    <property type="entry name" value="Surface_antigen_Rickettsia"/>
    <property type="match status" value="1"/>
</dbReference>
<dbReference type="PROSITE" id="PS51257">
    <property type="entry name" value="PROKAR_LIPOPROTEIN"/>
    <property type="match status" value="1"/>
</dbReference>
<dbReference type="Pfam" id="PF16998">
    <property type="entry name" value="17kDa_Anti_2"/>
    <property type="match status" value="1"/>
</dbReference>
<feature type="chain" id="PRO_5022694100" description="Surface antigen domain-containing protein" evidence="4">
    <location>
        <begin position="20"/>
        <end position="152"/>
    </location>
</feature>
<evidence type="ECO:0000256" key="1">
    <source>
        <dbReference type="ARBA" id="ARBA00004370"/>
    </source>
</evidence>
<keyword evidence="7" id="KW-1185">Reference proteome</keyword>
<accession>A0A5E4PJF8</accession>
<organism evidence="6 7">
    <name type="scientific">Aquicella siphonis</name>
    <dbReference type="NCBI Taxonomy" id="254247"/>
    <lineage>
        <taxon>Bacteria</taxon>
        <taxon>Pseudomonadati</taxon>
        <taxon>Pseudomonadota</taxon>
        <taxon>Gammaproteobacteria</taxon>
        <taxon>Legionellales</taxon>
        <taxon>Coxiellaceae</taxon>
        <taxon>Aquicella</taxon>
    </lineage>
</organism>
<dbReference type="InterPro" id="IPR016364">
    <property type="entry name" value="Surface_antigen_Rickettsia"/>
</dbReference>
<evidence type="ECO:0000313" key="7">
    <source>
        <dbReference type="Proteomes" id="UP000324194"/>
    </source>
</evidence>
<evidence type="ECO:0000256" key="4">
    <source>
        <dbReference type="SAM" id="SignalP"/>
    </source>
</evidence>
<feature type="signal peptide" evidence="4">
    <location>
        <begin position="1"/>
        <end position="19"/>
    </location>
</feature>
<dbReference type="InterPro" id="IPR051407">
    <property type="entry name" value="Bact_OM_lipoprot/Surf_antigen"/>
</dbReference>
<sequence>MKKMFTAFVVLLCSISLLGCQNMSKQDVGVLSGGVAGGLIGSTVGKGSGQILAIAAGTIAGAIIGGSIGKSMDDTDRLKMNRALDNNPVGKPAYWHNADSGAAYEVVPTKNVTVGGNEYCREYRTVANIAGKKQQMYGTACRQPDGTWQAVS</sequence>
<evidence type="ECO:0000313" key="6">
    <source>
        <dbReference type="EMBL" id="VVC76567.1"/>
    </source>
</evidence>
<dbReference type="EMBL" id="LR699119">
    <property type="protein sequence ID" value="VVC76567.1"/>
    <property type="molecule type" value="Genomic_DNA"/>
</dbReference>
<keyword evidence="2 3" id="KW-0472">Membrane</keyword>
<evidence type="ECO:0000256" key="2">
    <source>
        <dbReference type="ARBA" id="ARBA00023136"/>
    </source>
</evidence>
<evidence type="ECO:0000256" key="3">
    <source>
        <dbReference type="SAM" id="Phobius"/>
    </source>
</evidence>
<dbReference type="AlphaFoldDB" id="A0A5E4PJF8"/>
<name>A0A5E4PJF8_9COXI</name>
<dbReference type="KEGG" id="asip:AQUSIP_18830"/>
<protein>
    <recommendedName>
        <fullName evidence="5">Surface antigen domain-containing protein</fullName>
    </recommendedName>
</protein>
<dbReference type="PANTHER" id="PTHR35603">
    <property type="match status" value="1"/>
</dbReference>
<dbReference type="Proteomes" id="UP000324194">
    <property type="component" value="Chromosome 1"/>
</dbReference>
<dbReference type="OrthoDB" id="6170015at2"/>